<dbReference type="Gene3D" id="1.10.540.10">
    <property type="entry name" value="Acyl-CoA dehydrogenase/oxidase, N-terminal domain"/>
    <property type="match status" value="1"/>
</dbReference>
<dbReference type="InterPro" id="IPR037069">
    <property type="entry name" value="AcylCoA_DH/ox_N_sf"/>
</dbReference>
<dbReference type="InterPro" id="IPR009100">
    <property type="entry name" value="AcylCoA_DH/oxidase_NM_dom_sf"/>
</dbReference>
<evidence type="ECO:0000259" key="13">
    <source>
        <dbReference type="Pfam" id="PF02771"/>
    </source>
</evidence>
<evidence type="ECO:0000256" key="3">
    <source>
        <dbReference type="ARBA" id="ARBA00022630"/>
    </source>
</evidence>
<comment type="function">
    <text evidence="7">Involved in the assimilation of dimethylsulphoniopropionate (DMSP), an important compound in the fixation of carbon in marine phytoplankton, by mediating the conversion of 3-(methylthio)propanoyl-CoA (MMPA-CoA) to 3-(methylthio)acryloyl-CoA (MTA-CoA).</text>
</comment>
<evidence type="ECO:0000256" key="7">
    <source>
        <dbReference type="ARBA" id="ARBA00058683"/>
    </source>
</evidence>
<dbReference type="Pfam" id="PF02771">
    <property type="entry name" value="Acyl-CoA_dh_N"/>
    <property type="match status" value="1"/>
</dbReference>
<dbReference type="PANTHER" id="PTHR42803">
    <property type="entry name" value="ACYL-COA DEHYDROGENASE"/>
    <property type="match status" value="1"/>
</dbReference>
<dbReference type="InterPro" id="IPR009075">
    <property type="entry name" value="AcylCo_DH/oxidase_C"/>
</dbReference>
<dbReference type="AlphaFoldDB" id="A0A1E3H7N7"/>
<proteinExistence type="inferred from homology"/>
<dbReference type="InterPro" id="IPR025878">
    <property type="entry name" value="Acyl-CoA_dh-like_C_dom"/>
</dbReference>
<evidence type="ECO:0000256" key="9">
    <source>
        <dbReference type="ARBA" id="ARBA00069043"/>
    </source>
</evidence>
<evidence type="ECO:0000256" key="2">
    <source>
        <dbReference type="ARBA" id="ARBA00009347"/>
    </source>
</evidence>
<dbReference type="InterPro" id="IPR013786">
    <property type="entry name" value="AcylCoA_DH/ox_N"/>
</dbReference>
<comment type="cofactor">
    <cofactor evidence="1 10">
        <name>FAD</name>
        <dbReference type="ChEBI" id="CHEBI:57692"/>
    </cofactor>
</comment>
<evidence type="ECO:0000259" key="14">
    <source>
        <dbReference type="Pfam" id="PF12806"/>
    </source>
</evidence>
<sequence length="597" mass="63119">MPSYRIPAADVRFLLADVLRLPDHADLPGFADLAPDTVDAILSASGRFCEEVLLPLNLSGDAEGCLRQADGSVTTPTGFRKAFAEYRAQGWMGLSTDPDHGGSGLPYLMTVVLNEFASSANMAFATYTGLTQGAIATLARHGSDAQKAAYLPKMVDGAWTGTMNLTEPHCGTDLGLIRMKAVPRDDGTFALTGTKIFISGGEHDLAENIVHLVLARIEGAPEGTRGISMFVVPKHLPGPDGEPGARNAVSCGSLEDKMGLHASATCVMNYDGAIGSLVGEPGAGLRTMFTMMNEARLGVAVQGLAISEIAGQNAALWARERLQGRAITGAAAPERPADPIIVHADVRRMLMTIRATTEAGRALLLWTALQSDIAARSPDPKTAARAGDMLGLLTPVVKGVLTDRGFENAVTAQQVFGGHGYITASGMEQFVRDARVAMIYEGANGIQALDLVGRKLPKDGGRAIMAVLAELGLAIAAARDDETLAPLAAALARGVQDLQAATMWFMANAMKKPDNAAAGATDYMHLFGLVAFGWMWLKMARAATEHLAAGEGDRAFYEAKILTARFFMERLLPETALRRTRIESGAAATMALPADLF</sequence>
<evidence type="ECO:0000259" key="11">
    <source>
        <dbReference type="Pfam" id="PF00441"/>
    </source>
</evidence>
<evidence type="ECO:0000256" key="8">
    <source>
        <dbReference type="ARBA" id="ARBA00066694"/>
    </source>
</evidence>
<dbReference type="PATRIC" id="fig|1439726.3.peg.272"/>
<dbReference type="FunFam" id="2.40.110.10:FF:000031">
    <property type="entry name" value="Acyl-CoA dehydrogenase, putative"/>
    <property type="match status" value="1"/>
</dbReference>
<dbReference type="Gene3D" id="2.40.110.10">
    <property type="entry name" value="Butyryl-CoA Dehydrogenase, subunit A, domain 2"/>
    <property type="match status" value="1"/>
</dbReference>
<dbReference type="RefSeq" id="WP_069305505.1">
    <property type="nucleotide sequence ID" value="NZ_MCRJ01000003.1"/>
</dbReference>
<evidence type="ECO:0000256" key="5">
    <source>
        <dbReference type="ARBA" id="ARBA00023002"/>
    </source>
</evidence>
<feature type="domain" description="Acyl-CoA dehydrogenase/oxidase N-terminal" evidence="13">
    <location>
        <begin position="80"/>
        <end position="157"/>
    </location>
</feature>
<evidence type="ECO:0000256" key="10">
    <source>
        <dbReference type="RuleBase" id="RU362125"/>
    </source>
</evidence>
<keyword evidence="5 10" id="KW-0560">Oxidoreductase</keyword>
<dbReference type="Proteomes" id="UP000094622">
    <property type="component" value="Unassembled WGS sequence"/>
</dbReference>
<organism evidence="15 16">
    <name type="scientific">Methylobrevis pamukkalensis</name>
    <dbReference type="NCBI Taxonomy" id="1439726"/>
    <lineage>
        <taxon>Bacteria</taxon>
        <taxon>Pseudomonadati</taxon>
        <taxon>Pseudomonadota</taxon>
        <taxon>Alphaproteobacteria</taxon>
        <taxon>Hyphomicrobiales</taxon>
        <taxon>Pleomorphomonadaceae</taxon>
        <taxon>Methylobrevis</taxon>
    </lineage>
</organism>
<keyword evidence="16" id="KW-1185">Reference proteome</keyword>
<comment type="similarity">
    <text evidence="2 10">Belongs to the acyl-CoA dehydrogenase family.</text>
</comment>
<feature type="domain" description="Acyl-CoA dehydrogenase/oxidase C-terminal" evidence="11">
    <location>
        <begin position="282"/>
        <end position="451"/>
    </location>
</feature>
<dbReference type="InterPro" id="IPR046373">
    <property type="entry name" value="Acyl-CoA_Oxase/DH_mid-dom_sf"/>
</dbReference>
<keyword evidence="4 10" id="KW-0274">FAD</keyword>
<dbReference type="InterPro" id="IPR036250">
    <property type="entry name" value="AcylCo_DH-like_C"/>
</dbReference>
<accession>A0A1E3H7N7</accession>
<comment type="caution">
    <text evidence="15">The sequence shown here is derived from an EMBL/GenBank/DDBJ whole genome shotgun (WGS) entry which is preliminary data.</text>
</comment>
<evidence type="ECO:0000256" key="4">
    <source>
        <dbReference type="ARBA" id="ARBA00022827"/>
    </source>
</evidence>
<comment type="catalytic activity">
    <reaction evidence="6">
        <text>3-(methylsulfanyl)propanoyl-CoA + oxidized [electron-transfer flavoprotein] + H(+) = 3-(methylsulfanyl)acryloyl-CoA + reduced [electron-transfer flavoprotein]</text>
        <dbReference type="Rhea" id="RHEA:52612"/>
        <dbReference type="Rhea" id="RHEA-COMP:10685"/>
        <dbReference type="Rhea" id="RHEA-COMP:10686"/>
        <dbReference type="ChEBI" id="CHEBI:15378"/>
        <dbReference type="ChEBI" id="CHEBI:57692"/>
        <dbReference type="ChEBI" id="CHEBI:58307"/>
        <dbReference type="ChEBI" id="CHEBI:82815"/>
        <dbReference type="ChEBI" id="CHEBI:84994"/>
        <dbReference type="EC" id="1.3.99.41"/>
    </reaction>
    <physiologicalReaction direction="left-to-right" evidence="6">
        <dbReference type="Rhea" id="RHEA:52613"/>
    </physiologicalReaction>
</comment>
<dbReference type="Pfam" id="PF12806">
    <property type="entry name" value="Acyl-CoA_dh_C"/>
    <property type="match status" value="1"/>
</dbReference>
<dbReference type="InterPro" id="IPR052166">
    <property type="entry name" value="Diverse_Acyl-CoA_DH"/>
</dbReference>
<dbReference type="Gene3D" id="1.20.140.10">
    <property type="entry name" value="Butyryl-CoA Dehydrogenase, subunit A, domain 3"/>
    <property type="match status" value="1"/>
</dbReference>
<gene>
    <name evidence="15" type="primary">mmgC_2</name>
    <name evidence="15" type="ORF">A6302_00257</name>
</gene>
<feature type="domain" description="Acetyl-CoA dehydrogenase-like C-terminal" evidence="14">
    <location>
        <begin position="475"/>
        <end position="593"/>
    </location>
</feature>
<dbReference type="SUPFAM" id="SSF47203">
    <property type="entry name" value="Acyl-CoA dehydrogenase C-terminal domain-like"/>
    <property type="match status" value="1"/>
</dbReference>
<dbReference type="EMBL" id="MCRJ01000003">
    <property type="protein sequence ID" value="ODN72330.1"/>
    <property type="molecule type" value="Genomic_DNA"/>
</dbReference>
<evidence type="ECO:0000313" key="15">
    <source>
        <dbReference type="EMBL" id="ODN72330.1"/>
    </source>
</evidence>
<dbReference type="Pfam" id="PF02770">
    <property type="entry name" value="Acyl-CoA_dh_M"/>
    <property type="match status" value="1"/>
</dbReference>
<evidence type="ECO:0000259" key="12">
    <source>
        <dbReference type="Pfam" id="PF02770"/>
    </source>
</evidence>
<name>A0A1E3H7N7_9HYPH</name>
<evidence type="ECO:0000313" key="16">
    <source>
        <dbReference type="Proteomes" id="UP000094622"/>
    </source>
</evidence>
<dbReference type="SUPFAM" id="SSF56645">
    <property type="entry name" value="Acyl-CoA dehydrogenase NM domain-like"/>
    <property type="match status" value="1"/>
</dbReference>
<feature type="domain" description="Acyl-CoA oxidase/dehydrogenase middle" evidence="12">
    <location>
        <begin position="163"/>
        <end position="271"/>
    </location>
</feature>
<dbReference type="GO" id="GO:0016627">
    <property type="term" value="F:oxidoreductase activity, acting on the CH-CH group of donors"/>
    <property type="evidence" value="ECO:0007669"/>
    <property type="project" value="InterPro"/>
</dbReference>
<dbReference type="OrthoDB" id="9807883at2"/>
<dbReference type="EC" id="1.3.99.41" evidence="8"/>
<evidence type="ECO:0000256" key="6">
    <source>
        <dbReference type="ARBA" id="ARBA00051388"/>
    </source>
</evidence>
<protein>
    <recommendedName>
        <fullName evidence="9">3-methylmercaptopropionyl-CoA dehydrogenase</fullName>
        <ecNumber evidence="8">1.3.99.41</ecNumber>
    </recommendedName>
</protein>
<dbReference type="PANTHER" id="PTHR42803:SF1">
    <property type="entry name" value="BROAD-SPECIFICITY LINEAR ACYL-COA DEHYDROGENASE FADE5"/>
    <property type="match status" value="1"/>
</dbReference>
<dbReference type="InterPro" id="IPR006091">
    <property type="entry name" value="Acyl-CoA_Oxase/DH_mid-dom"/>
</dbReference>
<dbReference type="GO" id="GO:0050660">
    <property type="term" value="F:flavin adenine dinucleotide binding"/>
    <property type="evidence" value="ECO:0007669"/>
    <property type="project" value="InterPro"/>
</dbReference>
<evidence type="ECO:0000256" key="1">
    <source>
        <dbReference type="ARBA" id="ARBA00001974"/>
    </source>
</evidence>
<dbReference type="Pfam" id="PF00441">
    <property type="entry name" value="Acyl-CoA_dh_1"/>
    <property type="match status" value="1"/>
</dbReference>
<reference evidence="15 16" key="1">
    <citation type="submission" date="2016-07" db="EMBL/GenBank/DDBJ databases">
        <title>Draft Genome Sequence of Methylobrevis pamukkalensis PK2.</title>
        <authorList>
            <person name="Vasilenko O.V."/>
            <person name="Doronina N.V."/>
            <person name="Shmareva M.N."/>
            <person name="Tarlachkov S.V."/>
            <person name="Mustakhimov I."/>
            <person name="Trotsenko Y.A."/>
        </authorList>
    </citation>
    <scope>NUCLEOTIDE SEQUENCE [LARGE SCALE GENOMIC DNA]</scope>
    <source>
        <strain evidence="15 16">PK2</strain>
    </source>
</reference>
<keyword evidence="3 10" id="KW-0285">Flavoprotein</keyword>